<dbReference type="FunFam" id="2.30.22.10:FF:000001">
    <property type="entry name" value="Protein GrpE"/>
    <property type="match status" value="1"/>
</dbReference>
<evidence type="ECO:0000256" key="13">
    <source>
        <dbReference type="SAM" id="MobiDB-lite"/>
    </source>
</evidence>
<dbReference type="HAMAP" id="MF_01151">
    <property type="entry name" value="GrpE"/>
    <property type="match status" value="1"/>
</dbReference>
<dbReference type="PANTHER" id="PTHR21237:SF23">
    <property type="entry name" value="GRPE PROTEIN HOMOLOG, MITOCHONDRIAL"/>
    <property type="match status" value="1"/>
</dbReference>
<evidence type="ECO:0000313" key="15">
    <source>
        <dbReference type="Proteomes" id="UP000824241"/>
    </source>
</evidence>
<evidence type="ECO:0000256" key="1">
    <source>
        <dbReference type="ARBA" id="ARBA00004496"/>
    </source>
</evidence>
<reference evidence="14" key="2">
    <citation type="journal article" date="2021" name="PeerJ">
        <title>Extensive microbial diversity within the chicken gut microbiome revealed by metagenomics and culture.</title>
        <authorList>
            <person name="Gilroy R."/>
            <person name="Ravi A."/>
            <person name="Getino M."/>
            <person name="Pursley I."/>
            <person name="Horton D.L."/>
            <person name="Alikhan N.F."/>
            <person name="Baker D."/>
            <person name="Gharbi K."/>
            <person name="Hall N."/>
            <person name="Watson M."/>
            <person name="Adriaenssens E.M."/>
            <person name="Foster-Nyarko E."/>
            <person name="Jarju S."/>
            <person name="Secka A."/>
            <person name="Antonio M."/>
            <person name="Oren A."/>
            <person name="Chaudhuri R.R."/>
            <person name="La Ragione R."/>
            <person name="Hildebrand F."/>
            <person name="Pallen M.J."/>
        </authorList>
    </citation>
    <scope>NUCLEOTIDE SEQUENCE</scope>
    <source>
        <strain evidence="14">CHK189-12415</strain>
    </source>
</reference>
<dbReference type="Gene3D" id="2.30.22.10">
    <property type="entry name" value="Head domain of nucleotide exchange factor GrpE"/>
    <property type="match status" value="1"/>
</dbReference>
<dbReference type="Gene3D" id="3.90.20.20">
    <property type="match status" value="1"/>
</dbReference>
<dbReference type="AlphaFoldDB" id="A0A9D1DWE5"/>
<name>A0A9D1DWE5_9FIRM</name>
<accession>A0A9D1DWE5</accession>
<dbReference type="GO" id="GO:0051087">
    <property type="term" value="F:protein-folding chaperone binding"/>
    <property type="evidence" value="ECO:0007669"/>
    <property type="project" value="InterPro"/>
</dbReference>
<dbReference type="SUPFAM" id="SSF58014">
    <property type="entry name" value="Coiled-coil domain of nucleotide exchange factor GrpE"/>
    <property type="match status" value="1"/>
</dbReference>
<evidence type="ECO:0000256" key="12">
    <source>
        <dbReference type="RuleBase" id="RU004478"/>
    </source>
</evidence>
<feature type="region of interest" description="Disordered" evidence="13">
    <location>
        <begin position="1"/>
        <end position="70"/>
    </location>
</feature>
<evidence type="ECO:0000256" key="7">
    <source>
        <dbReference type="ARBA" id="ARBA00053401"/>
    </source>
</evidence>
<evidence type="ECO:0000256" key="10">
    <source>
        <dbReference type="HAMAP-Rule" id="MF_01151"/>
    </source>
</evidence>
<comment type="subcellular location">
    <subcellularLocation>
        <location evidence="1 10">Cytoplasm</location>
    </subcellularLocation>
</comment>
<dbReference type="PROSITE" id="PS01071">
    <property type="entry name" value="GRPE"/>
    <property type="match status" value="1"/>
</dbReference>
<evidence type="ECO:0000256" key="9">
    <source>
        <dbReference type="ARBA" id="ARBA00076414"/>
    </source>
</evidence>
<reference evidence="14" key="1">
    <citation type="submission" date="2020-10" db="EMBL/GenBank/DDBJ databases">
        <authorList>
            <person name="Gilroy R."/>
        </authorList>
    </citation>
    <scope>NUCLEOTIDE SEQUENCE</scope>
    <source>
        <strain evidence="14">CHK189-12415</strain>
    </source>
</reference>
<keyword evidence="5 10" id="KW-0346">Stress response</keyword>
<dbReference type="GO" id="GO:0000774">
    <property type="term" value="F:adenyl-nucleotide exchange factor activity"/>
    <property type="evidence" value="ECO:0007669"/>
    <property type="project" value="InterPro"/>
</dbReference>
<dbReference type="Pfam" id="PF01025">
    <property type="entry name" value="GrpE"/>
    <property type="match status" value="1"/>
</dbReference>
<dbReference type="PANTHER" id="PTHR21237">
    <property type="entry name" value="GRPE PROTEIN"/>
    <property type="match status" value="1"/>
</dbReference>
<feature type="compositionally biased region" description="Low complexity" evidence="13">
    <location>
        <begin position="33"/>
        <end position="53"/>
    </location>
</feature>
<evidence type="ECO:0000256" key="3">
    <source>
        <dbReference type="ARBA" id="ARBA00011738"/>
    </source>
</evidence>
<feature type="compositionally biased region" description="Basic and acidic residues" evidence="13">
    <location>
        <begin position="19"/>
        <end position="29"/>
    </location>
</feature>
<dbReference type="GO" id="GO:0051082">
    <property type="term" value="F:unfolded protein binding"/>
    <property type="evidence" value="ECO:0007669"/>
    <property type="project" value="TreeGrafter"/>
</dbReference>
<dbReference type="Proteomes" id="UP000824241">
    <property type="component" value="Unassembled WGS sequence"/>
</dbReference>
<evidence type="ECO:0000313" key="14">
    <source>
        <dbReference type="EMBL" id="HIR60215.1"/>
    </source>
</evidence>
<comment type="function">
    <text evidence="7 10 11">Participates actively in the response to hyperosmotic and heat shock by preventing the aggregation of stress-denatured proteins, in association with DnaK and GrpE. It is the nucleotide exchange factor for DnaK and may function as a thermosensor. Unfolded proteins bind initially to DnaJ; upon interaction with the DnaJ-bound protein, DnaK hydrolyzes its bound ATP, resulting in the formation of a stable complex. GrpE releases ADP from DnaK; ATP binding to DnaK triggers the release of the substrate protein, thus completing the reaction cycle. Several rounds of ATP-dependent interactions between DnaJ, DnaK and GrpE are required for fully efficient folding.</text>
</comment>
<dbReference type="CDD" id="cd00446">
    <property type="entry name" value="GrpE"/>
    <property type="match status" value="1"/>
</dbReference>
<gene>
    <name evidence="10 14" type="primary">grpE</name>
    <name evidence="14" type="ORF">IAB37_01385</name>
</gene>
<dbReference type="GO" id="GO:0005737">
    <property type="term" value="C:cytoplasm"/>
    <property type="evidence" value="ECO:0007669"/>
    <property type="project" value="UniProtKB-SubCell"/>
</dbReference>
<evidence type="ECO:0000256" key="6">
    <source>
        <dbReference type="ARBA" id="ARBA00023186"/>
    </source>
</evidence>
<evidence type="ECO:0000256" key="11">
    <source>
        <dbReference type="RuleBase" id="RU000639"/>
    </source>
</evidence>
<evidence type="ECO:0000256" key="2">
    <source>
        <dbReference type="ARBA" id="ARBA00009054"/>
    </source>
</evidence>
<organism evidence="14 15">
    <name type="scientific">Candidatus Faecivivens stercoravium</name>
    <dbReference type="NCBI Taxonomy" id="2840803"/>
    <lineage>
        <taxon>Bacteria</taxon>
        <taxon>Bacillati</taxon>
        <taxon>Bacillota</taxon>
        <taxon>Clostridia</taxon>
        <taxon>Eubacteriales</taxon>
        <taxon>Oscillospiraceae</taxon>
        <taxon>Oscillospiraceae incertae sedis</taxon>
        <taxon>Candidatus Faecivivens</taxon>
    </lineage>
</organism>
<dbReference type="GO" id="GO:0006457">
    <property type="term" value="P:protein folding"/>
    <property type="evidence" value="ECO:0007669"/>
    <property type="project" value="InterPro"/>
</dbReference>
<evidence type="ECO:0000256" key="4">
    <source>
        <dbReference type="ARBA" id="ARBA00022490"/>
    </source>
</evidence>
<keyword evidence="6 10" id="KW-0143">Chaperone</keyword>
<dbReference type="NCBIfam" id="NF010738">
    <property type="entry name" value="PRK14140.1"/>
    <property type="match status" value="1"/>
</dbReference>
<keyword evidence="4 10" id="KW-0963">Cytoplasm</keyword>
<dbReference type="InterPro" id="IPR009012">
    <property type="entry name" value="GrpE_head"/>
</dbReference>
<dbReference type="InterPro" id="IPR000740">
    <property type="entry name" value="GrpE"/>
</dbReference>
<dbReference type="InterPro" id="IPR013805">
    <property type="entry name" value="GrpE_CC"/>
</dbReference>
<sequence>MLHKKDEKKAPNEQAEVQPEVKEQEKETAEGQAPEAETSAPEAGEAAAASETPPEAEKAPEGPTAEELQQKVQSLEDQLLRKIAEFDNYRKRTTKEKEEIGLAAKVKCIADLLPVLDTLERALSIGCSDEEFLRGVKLTYDNMNSILTKMGVEEIKAEGEPFNPELHYAVSRVENPELGENVVASVMQKGYTLGGKVIRHAMVAVANP</sequence>
<feature type="compositionally biased region" description="Basic and acidic residues" evidence="13">
    <location>
        <begin position="1"/>
        <end position="11"/>
    </location>
</feature>
<comment type="similarity">
    <text evidence="2 10 12">Belongs to the GrpE family.</text>
</comment>
<evidence type="ECO:0000256" key="5">
    <source>
        <dbReference type="ARBA" id="ARBA00023016"/>
    </source>
</evidence>
<proteinExistence type="inferred from homology"/>
<dbReference type="SUPFAM" id="SSF51064">
    <property type="entry name" value="Head domain of nucleotide exchange factor GrpE"/>
    <property type="match status" value="1"/>
</dbReference>
<comment type="caution">
    <text evidence="14">The sequence shown here is derived from an EMBL/GenBank/DDBJ whole genome shotgun (WGS) entry which is preliminary data.</text>
</comment>
<dbReference type="PRINTS" id="PR00773">
    <property type="entry name" value="GRPEPROTEIN"/>
</dbReference>
<evidence type="ECO:0000256" key="8">
    <source>
        <dbReference type="ARBA" id="ARBA00072274"/>
    </source>
</evidence>
<protein>
    <recommendedName>
        <fullName evidence="8 10">Protein GrpE</fullName>
    </recommendedName>
    <alternativeName>
        <fullName evidence="9 10">HSP-70 cofactor</fullName>
    </alternativeName>
</protein>
<dbReference type="EMBL" id="DVHA01000044">
    <property type="protein sequence ID" value="HIR60215.1"/>
    <property type="molecule type" value="Genomic_DNA"/>
</dbReference>
<dbReference type="GO" id="GO:0042803">
    <property type="term" value="F:protein homodimerization activity"/>
    <property type="evidence" value="ECO:0007669"/>
    <property type="project" value="InterPro"/>
</dbReference>
<comment type="subunit">
    <text evidence="3 10">Homodimer.</text>
</comment>